<dbReference type="SUPFAM" id="SSF51261">
    <property type="entry name" value="Duplicated hybrid motif"/>
    <property type="match status" value="1"/>
</dbReference>
<dbReference type="EC" id="3.4.24.75" evidence="2"/>
<keyword evidence="3" id="KW-1185">Reference proteome</keyword>
<feature type="domain" description="M23ase beta-sheet core" evidence="1">
    <location>
        <begin position="226"/>
        <end position="321"/>
    </location>
</feature>
<dbReference type="EMBL" id="CP036279">
    <property type="protein sequence ID" value="QDU63060.1"/>
    <property type="molecule type" value="Genomic_DNA"/>
</dbReference>
<dbReference type="CDD" id="cd12797">
    <property type="entry name" value="M23_peptidase"/>
    <property type="match status" value="1"/>
</dbReference>
<evidence type="ECO:0000259" key="1">
    <source>
        <dbReference type="Pfam" id="PF01551"/>
    </source>
</evidence>
<evidence type="ECO:0000313" key="3">
    <source>
        <dbReference type="Proteomes" id="UP000317093"/>
    </source>
</evidence>
<dbReference type="Gene3D" id="2.70.70.10">
    <property type="entry name" value="Glucose Permease (Domain IIA)"/>
    <property type="match status" value="1"/>
</dbReference>
<dbReference type="InterPro" id="IPR011055">
    <property type="entry name" value="Dup_hybrid_motif"/>
</dbReference>
<keyword evidence="2" id="KW-0378">Hydrolase</keyword>
<dbReference type="InterPro" id="IPR016047">
    <property type="entry name" value="M23ase_b-sheet_dom"/>
</dbReference>
<dbReference type="AlphaFoldDB" id="A0A518B7V8"/>
<proteinExistence type="predicted"/>
<dbReference type="PANTHER" id="PTHR21666">
    <property type="entry name" value="PEPTIDASE-RELATED"/>
    <property type="match status" value="1"/>
</dbReference>
<dbReference type="Pfam" id="PF01551">
    <property type="entry name" value="Peptidase_M23"/>
    <property type="match status" value="1"/>
</dbReference>
<reference evidence="2 3" key="1">
    <citation type="submission" date="2019-02" db="EMBL/GenBank/DDBJ databases">
        <title>Deep-cultivation of Planctomycetes and their phenomic and genomic characterization uncovers novel biology.</title>
        <authorList>
            <person name="Wiegand S."/>
            <person name="Jogler M."/>
            <person name="Boedeker C."/>
            <person name="Pinto D."/>
            <person name="Vollmers J."/>
            <person name="Rivas-Marin E."/>
            <person name="Kohn T."/>
            <person name="Peeters S.H."/>
            <person name="Heuer A."/>
            <person name="Rast P."/>
            <person name="Oberbeckmann S."/>
            <person name="Bunk B."/>
            <person name="Jeske O."/>
            <person name="Meyerdierks A."/>
            <person name="Storesund J.E."/>
            <person name="Kallscheuer N."/>
            <person name="Luecker S."/>
            <person name="Lage O.M."/>
            <person name="Pohl T."/>
            <person name="Merkel B.J."/>
            <person name="Hornburger P."/>
            <person name="Mueller R.-W."/>
            <person name="Bruemmer F."/>
            <person name="Labrenz M."/>
            <person name="Spormann A.M."/>
            <person name="Op den Camp H."/>
            <person name="Overmann J."/>
            <person name="Amann R."/>
            <person name="Jetten M.S.M."/>
            <person name="Mascher T."/>
            <person name="Medema M.H."/>
            <person name="Devos D.P."/>
            <person name="Kaster A.-K."/>
            <person name="Ovreas L."/>
            <person name="Rohde M."/>
            <person name="Galperin M.Y."/>
            <person name="Jogler C."/>
        </authorList>
    </citation>
    <scope>NUCLEOTIDE SEQUENCE [LARGE SCALE GENOMIC DNA]</scope>
    <source>
        <strain evidence="2 3">Pan216</strain>
    </source>
</reference>
<dbReference type="GO" id="GO:0004222">
    <property type="term" value="F:metalloendopeptidase activity"/>
    <property type="evidence" value="ECO:0007669"/>
    <property type="project" value="TreeGrafter"/>
</dbReference>
<dbReference type="Proteomes" id="UP000317093">
    <property type="component" value="Chromosome"/>
</dbReference>
<dbReference type="OrthoDB" id="9809488at2"/>
<dbReference type="InterPro" id="IPR050570">
    <property type="entry name" value="Cell_wall_metabolism_enzyme"/>
</dbReference>
<dbReference type="RefSeq" id="WP_145260244.1">
    <property type="nucleotide sequence ID" value="NZ_CP036279.1"/>
</dbReference>
<name>A0A518B7V8_9BACT</name>
<organism evidence="2 3">
    <name type="scientific">Kolteria novifilia</name>
    <dbReference type="NCBI Taxonomy" id="2527975"/>
    <lineage>
        <taxon>Bacteria</taxon>
        <taxon>Pseudomonadati</taxon>
        <taxon>Planctomycetota</taxon>
        <taxon>Planctomycetia</taxon>
        <taxon>Kolteriales</taxon>
        <taxon>Kolteriaceae</taxon>
        <taxon>Kolteria</taxon>
    </lineage>
</organism>
<dbReference type="PANTHER" id="PTHR21666:SF270">
    <property type="entry name" value="MUREIN HYDROLASE ACTIVATOR ENVC"/>
    <property type="match status" value="1"/>
</dbReference>
<dbReference type="KEGG" id="knv:Pan216_39350"/>
<evidence type="ECO:0000313" key="2">
    <source>
        <dbReference type="EMBL" id="QDU63060.1"/>
    </source>
</evidence>
<protein>
    <submittedName>
        <fullName evidence="2">Glycyl-glycine endopeptidase LytM</fullName>
        <ecNumber evidence="2">3.4.24.75</ecNumber>
    </submittedName>
</protein>
<sequence length="389" mass="41612">MNCNVLPIAAGLLTLGIGASMSRGESSEESIQFTPVAMKVMKPPIAVKGSDGRFHVVYELKLANASPITCNLERLAVLTGDGKEIATYVGEKLAAITSLLGGRDPVSVIGAHQMAVVWMHLSFAPGSVPKQIEHELTIGSEKGTITEKGGESEVSDDVITLGPPLEGERWVAVDSCCESLTHRRALMGLNGHLYLAQRFAIDWEQLNDQHRTSSGDLQKVESYSCYGKRVFAVADAEVVAAVDEFQNQVPGGLPGKLPPEEIDGNHIILKLANGPFALYAHLKPGSLRVKSGQRVKRGEVIAQVGNTGNTSAPHLHFHVMSRPSALGSNGIPYVIDAFEVTGIVPSIDTYNKMEDEGGVVPVNALPEPRACVDELPMQLSVVHFPTIGE</sequence>
<accession>A0A518B7V8</accession>
<gene>
    <name evidence="2" type="primary">lytM</name>
    <name evidence="2" type="ORF">Pan216_39350</name>
</gene>